<accession>A0A1F7X4C9</accession>
<comment type="subunit">
    <text evidence="5">Part of the ribosomal stalk of the 50S ribosomal subunit. The N-terminus interacts with L11 and the large rRNA to form the base of the stalk. The C-terminus forms an elongated spine to which L12 dimers bind in a sequential fashion forming a multimeric L10(L12)X complex.</text>
</comment>
<dbReference type="InterPro" id="IPR001790">
    <property type="entry name" value="Ribosomal_uL10"/>
</dbReference>
<dbReference type="Gene3D" id="6.10.250.290">
    <property type="match status" value="1"/>
</dbReference>
<dbReference type="GO" id="GO:0070180">
    <property type="term" value="F:large ribosomal subunit rRNA binding"/>
    <property type="evidence" value="ECO:0007669"/>
    <property type="project" value="UniProtKB-UniRule"/>
</dbReference>
<dbReference type="InterPro" id="IPR022973">
    <property type="entry name" value="Ribosomal_uL10_bac"/>
</dbReference>
<reference evidence="6 7" key="1">
    <citation type="journal article" date="2016" name="Nat. Commun.">
        <title>Thousands of microbial genomes shed light on interconnected biogeochemical processes in an aquifer system.</title>
        <authorList>
            <person name="Anantharaman K."/>
            <person name="Brown C.T."/>
            <person name="Hug L.A."/>
            <person name="Sharon I."/>
            <person name="Castelle C.J."/>
            <person name="Probst A.J."/>
            <person name="Thomas B.C."/>
            <person name="Singh A."/>
            <person name="Wilkins M.J."/>
            <person name="Karaoz U."/>
            <person name="Brodie E.L."/>
            <person name="Williams K.H."/>
            <person name="Hubbard S.S."/>
            <person name="Banfield J.F."/>
        </authorList>
    </citation>
    <scope>NUCLEOTIDE SEQUENCE [LARGE SCALE GENOMIC DNA]</scope>
</reference>
<dbReference type="NCBIfam" id="NF000955">
    <property type="entry name" value="PRK00099.1-1"/>
    <property type="match status" value="1"/>
</dbReference>
<dbReference type="CDD" id="cd05797">
    <property type="entry name" value="Ribosomal_L10"/>
    <property type="match status" value="1"/>
</dbReference>
<comment type="function">
    <text evidence="5">Forms part of the ribosomal stalk, playing a central role in the interaction of the ribosome with GTP-bound translation factors.</text>
</comment>
<dbReference type="SUPFAM" id="SSF160369">
    <property type="entry name" value="Ribosomal protein L10-like"/>
    <property type="match status" value="1"/>
</dbReference>
<name>A0A1F7X4C9_9BACT</name>
<keyword evidence="5" id="KW-0699">rRNA-binding</keyword>
<protein>
    <recommendedName>
        <fullName evidence="4 5">Large ribosomal subunit protein uL10</fullName>
    </recommendedName>
</protein>
<dbReference type="AlphaFoldDB" id="A0A1F7X4C9"/>
<comment type="caution">
    <text evidence="6">The sequence shown here is derived from an EMBL/GenBank/DDBJ whole genome shotgun (WGS) entry which is preliminary data.</text>
</comment>
<dbReference type="STRING" id="1802479.A2Y68_00665"/>
<evidence type="ECO:0000256" key="4">
    <source>
        <dbReference type="ARBA" id="ARBA00035202"/>
    </source>
</evidence>
<dbReference type="InterPro" id="IPR043141">
    <property type="entry name" value="Ribosomal_uL10-like_sf"/>
</dbReference>
<dbReference type="HAMAP" id="MF_00362">
    <property type="entry name" value="Ribosomal_uL10"/>
    <property type="match status" value="1"/>
</dbReference>
<evidence type="ECO:0000313" key="6">
    <source>
        <dbReference type="EMBL" id="OGM09926.1"/>
    </source>
</evidence>
<evidence type="ECO:0000313" key="7">
    <source>
        <dbReference type="Proteomes" id="UP000176778"/>
    </source>
</evidence>
<evidence type="ECO:0000256" key="5">
    <source>
        <dbReference type="HAMAP-Rule" id="MF_00362"/>
    </source>
</evidence>
<evidence type="ECO:0000256" key="1">
    <source>
        <dbReference type="ARBA" id="ARBA00008889"/>
    </source>
</evidence>
<gene>
    <name evidence="5" type="primary">rplJ</name>
    <name evidence="6" type="ORF">A2Y68_00665</name>
</gene>
<proteinExistence type="inferred from homology"/>
<keyword evidence="3 5" id="KW-0687">Ribonucleoprotein</keyword>
<keyword evidence="5" id="KW-0694">RNA-binding</keyword>
<sequence length="172" mass="18711">MKKAEKIFFVENLTQELKTAKSVVLINYQGLSVKSQQELKRRLKEVGAKMLVVKNTLLKRAGEAARVSPEILQDEILSGQTALVVGEDDAIAPVQILGTFAKEYEVPKLKVGVIDGAFQDSESLLKISTLPSRDVLLGQVLGVLLSPSYGLVGTLEGNMQKLIYILKSKGGE</sequence>
<evidence type="ECO:0000256" key="3">
    <source>
        <dbReference type="ARBA" id="ARBA00023274"/>
    </source>
</evidence>
<dbReference type="GO" id="GO:0006412">
    <property type="term" value="P:translation"/>
    <property type="evidence" value="ECO:0007669"/>
    <property type="project" value="UniProtKB-UniRule"/>
</dbReference>
<keyword evidence="2 5" id="KW-0689">Ribosomal protein</keyword>
<dbReference type="InterPro" id="IPR047865">
    <property type="entry name" value="Ribosomal_uL10_bac_type"/>
</dbReference>
<dbReference type="Proteomes" id="UP000176778">
    <property type="component" value="Unassembled WGS sequence"/>
</dbReference>
<evidence type="ECO:0000256" key="2">
    <source>
        <dbReference type="ARBA" id="ARBA00022980"/>
    </source>
</evidence>
<dbReference type="EMBL" id="MGFR01000002">
    <property type="protein sequence ID" value="OGM09926.1"/>
    <property type="molecule type" value="Genomic_DNA"/>
</dbReference>
<comment type="similarity">
    <text evidence="1 5">Belongs to the universal ribosomal protein uL10 family.</text>
</comment>
<dbReference type="PANTHER" id="PTHR11560">
    <property type="entry name" value="39S RIBOSOMAL PROTEIN L10, MITOCHONDRIAL"/>
    <property type="match status" value="1"/>
</dbReference>
<dbReference type="Pfam" id="PF00466">
    <property type="entry name" value="Ribosomal_L10"/>
    <property type="match status" value="1"/>
</dbReference>
<dbReference type="Gene3D" id="3.30.70.1730">
    <property type="match status" value="1"/>
</dbReference>
<organism evidence="6 7">
    <name type="scientific">Candidatus Woesebacteria bacterium RBG_13_46_13</name>
    <dbReference type="NCBI Taxonomy" id="1802479"/>
    <lineage>
        <taxon>Bacteria</taxon>
        <taxon>Candidatus Woeseibacteriota</taxon>
    </lineage>
</organism>
<dbReference type="GO" id="GO:0005840">
    <property type="term" value="C:ribosome"/>
    <property type="evidence" value="ECO:0007669"/>
    <property type="project" value="UniProtKB-KW"/>
</dbReference>
<dbReference type="GO" id="GO:1990904">
    <property type="term" value="C:ribonucleoprotein complex"/>
    <property type="evidence" value="ECO:0007669"/>
    <property type="project" value="UniProtKB-KW"/>
</dbReference>